<dbReference type="SUPFAM" id="SSF53335">
    <property type="entry name" value="S-adenosyl-L-methionine-dependent methyltransferases"/>
    <property type="match status" value="1"/>
</dbReference>
<dbReference type="InterPro" id="IPR012901">
    <property type="entry name" value="CARME"/>
</dbReference>
<evidence type="ECO:0008006" key="4">
    <source>
        <dbReference type="Google" id="ProtNLM"/>
    </source>
</evidence>
<comment type="caution">
    <text evidence="2">The sequence shown here is derived from an EMBL/GenBank/DDBJ whole genome shotgun (WGS) entry which is preliminary data.</text>
</comment>
<evidence type="ECO:0000256" key="1">
    <source>
        <dbReference type="SAM" id="SignalP"/>
    </source>
</evidence>
<sequence>MAFTAKLCSLFLLWILSTRAILVFAELEPAGPENIDEQGNKDYSLEGTGNLGQVYRVEQTYITMQLDEQNPRDTPRARQEKQRLLKQLSRGHGSWGDQHPRKKLLDALYSYSRYSERNIPDVSRWRQLYGHVSSKHKRLLARAISYEENFARVESLLRQNHFLCEDIVNEALAYYEIGRDELVKHIADADKRAIVADKISVSQSLKHIGRDWTEDGINERSSAFPCILDTLQSLFPSREGSDYKVLLPGSGLGRLGYEVAALGGFRVTNNEVSAYMNVLYRFIEAQRKRDAFQVYPFVDNWSHHATRDDMFRQLQFPSLTMNGSKVILVEGDFTSVFKETQEKFDIIITHFFIDTARNIMSYFETISSLLSPGGYWINFGPLLYGTGPWVQLTLDEIVSVVEAMGFQFVDAPESCGPLTFLDKKVRTKEAAYGYSPRALTKNVYRAQAWVVRR</sequence>
<feature type="signal peptide" evidence="1">
    <location>
        <begin position="1"/>
        <end position="20"/>
    </location>
</feature>
<dbReference type="SMART" id="SM01296">
    <property type="entry name" value="N2227"/>
    <property type="match status" value="1"/>
</dbReference>
<name>A0AAV9UMJ7_9PEZI</name>
<dbReference type="EMBL" id="JAVHNS010000009">
    <property type="protein sequence ID" value="KAK6343462.1"/>
    <property type="molecule type" value="Genomic_DNA"/>
</dbReference>
<keyword evidence="3" id="KW-1185">Reference proteome</keyword>
<accession>A0AAV9UMJ7</accession>
<dbReference type="PANTHER" id="PTHR12303:SF13">
    <property type="match status" value="1"/>
</dbReference>
<evidence type="ECO:0000313" key="3">
    <source>
        <dbReference type="Proteomes" id="UP001373714"/>
    </source>
</evidence>
<dbReference type="AlphaFoldDB" id="A0AAV9UMJ7"/>
<dbReference type="PANTHER" id="PTHR12303">
    <property type="entry name" value="CARNOSINE N-METHYLTRANSFERASE"/>
    <property type="match status" value="1"/>
</dbReference>
<protein>
    <recommendedName>
        <fullName evidence="4">Carnosine N-methyltransferase</fullName>
    </recommendedName>
</protein>
<organism evidence="2 3">
    <name type="scientific">Orbilia blumenaviensis</name>
    <dbReference type="NCBI Taxonomy" id="1796055"/>
    <lineage>
        <taxon>Eukaryota</taxon>
        <taxon>Fungi</taxon>
        <taxon>Dikarya</taxon>
        <taxon>Ascomycota</taxon>
        <taxon>Pezizomycotina</taxon>
        <taxon>Orbiliomycetes</taxon>
        <taxon>Orbiliales</taxon>
        <taxon>Orbiliaceae</taxon>
        <taxon>Orbilia</taxon>
    </lineage>
</organism>
<gene>
    <name evidence="2" type="ORF">TWF730_011051</name>
</gene>
<evidence type="ECO:0000313" key="2">
    <source>
        <dbReference type="EMBL" id="KAK6343462.1"/>
    </source>
</evidence>
<keyword evidence="1" id="KW-0732">Signal</keyword>
<feature type="chain" id="PRO_5043541537" description="Carnosine N-methyltransferase" evidence="1">
    <location>
        <begin position="21"/>
        <end position="453"/>
    </location>
</feature>
<dbReference type="InterPro" id="IPR029063">
    <property type="entry name" value="SAM-dependent_MTases_sf"/>
</dbReference>
<dbReference type="Pfam" id="PF07942">
    <property type="entry name" value="CARME"/>
    <property type="match status" value="1"/>
</dbReference>
<reference evidence="2 3" key="1">
    <citation type="submission" date="2019-10" db="EMBL/GenBank/DDBJ databases">
        <authorList>
            <person name="Palmer J.M."/>
        </authorList>
    </citation>
    <scope>NUCLEOTIDE SEQUENCE [LARGE SCALE GENOMIC DNA]</scope>
    <source>
        <strain evidence="2 3">TWF730</strain>
    </source>
</reference>
<dbReference type="Gene3D" id="3.40.50.150">
    <property type="entry name" value="Vaccinia Virus protein VP39"/>
    <property type="match status" value="1"/>
</dbReference>
<dbReference type="Proteomes" id="UP001373714">
    <property type="component" value="Unassembled WGS sequence"/>
</dbReference>
<proteinExistence type="predicted"/>
<dbReference type="CDD" id="cd02440">
    <property type="entry name" value="AdoMet_MTases"/>
    <property type="match status" value="1"/>
</dbReference>
<dbReference type="GO" id="GO:0008757">
    <property type="term" value="F:S-adenosylmethionine-dependent methyltransferase activity"/>
    <property type="evidence" value="ECO:0007669"/>
    <property type="project" value="InterPro"/>
</dbReference>